<evidence type="ECO:0000313" key="9">
    <source>
        <dbReference type="EMBL" id="KAJ4851387.1"/>
    </source>
</evidence>
<dbReference type="PANTHER" id="PTHR47090:SF2">
    <property type="entry name" value="PROTEIN EDS1-RELATED"/>
    <property type="match status" value="1"/>
</dbReference>
<keyword evidence="10" id="KW-1185">Reference proteome</keyword>
<evidence type="ECO:0000256" key="4">
    <source>
        <dbReference type="ARBA" id="ARBA00022801"/>
    </source>
</evidence>
<reference evidence="9" key="1">
    <citation type="submission" date="2022-02" db="EMBL/GenBank/DDBJ databases">
        <authorList>
            <person name="Henning P.M."/>
            <person name="McCubbin A.G."/>
            <person name="Shore J.S."/>
        </authorList>
    </citation>
    <scope>NUCLEOTIDE SEQUENCE</scope>
    <source>
        <strain evidence="9">F60SS</strain>
        <tissue evidence="9">Leaves</tissue>
    </source>
</reference>
<dbReference type="InterPro" id="IPR041266">
    <property type="entry name" value="EDS1_EP"/>
</dbReference>
<dbReference type="GO" id="GO:0006629">
    <property type="term" value="P:lipid metabolic process"/>
    <property type="evidence" value="ECO:0007669"/>
    <property type="project" value="InterPro"/>
</dbReference>
<organism evidence="9 10">
    <name type="scientific">Turnera subulata</name>
    <dbReference type="NCBI Taxonomy" id="218843"/>
    <lineage>
        <taxon>Eukaryota</taxon>
        <taxon>Viridiplantae</taxon>
        <taxon>Streptophyta</taxon>
        <taxon>Embryophyta</taxon>
        <taxon>Tracheophyta</taxon>
        <taxon>Spermatophyta</taxon>
        <taxon>Magnoliopsida</taxon>
        <taxon>eudicotyledons</taxon>
        <taxon>Gunneridae</taxon>
        <taxon>Pentapetalae</taxon>
        <taxon>rosids</taxon>
        <taxon>fabids</taxon>
        <taxon>Malpighiales</taxon>
        <taxon>Passifloraceae</taxon>
        <taxon>Turnera</taxon>
    </lineage>
</organism>
<sequence>MGSTRPVDGAEMAKEVIIKEELIKKTCSLAMKDQKEPYLCNKSSLYPQPIFGDNNKSRVFCFSSSCSVDDWWSNRPFGETKVDSELFPSLKCIGLEEIATVNQAFQERFKAILSNPNFKNEVGEAVRSKKQVIFTGHSSGGAVAILATIWFLEEYRRKEHLDVKPYCVTYGSPLVGDRIINHSLRREDWSCFFINVVNRYDIVPRVLLAPFSSTDKHLQQVSNFFNQKSQSKRVLPENASDFYKSVIRNASSVASHAACKLMGSTNALLETVSSFVGLSPYRPIGTYVFCTGDRRPVMISNSDAILQTLFYSCQLSVAGDLQEIARKSFNDHLKYKQDILGSLQWESAIVLDHQRLGAIPLSSGTPYVESTTNEALDNLGLSEKARLCLRAAAEFEKQKYSNKTKINEKTGEIKSGIKELEGYKKNCEASGVCFYDAFRASDNEADFHANVTRLNLAGIWDEIVELLKRSELPDEFEVLGDWVELGTSYRRITEPLDIANYYRHLKNEDTGPYMAKGRPKRYKCTERWRDHDLRRPSELTGSCFWAQVEELHGRTGSPGSREEITSLNEKLATWIQEKELGEDVRFKNSSFMKLLES</sequence>
<dbReference type="GO" id="GO:0005634">
    <property type="term" value="C:nucleus"/>
    <property type="evidence" value="ECO:0007669"/>
    <property type="project" value="UniProtKB-SubCell"/>
</dbReference>
<comment type="caution">
    <text evidence="9">The sequence shown here is derived from an EMBL/GenBank/DDBJ whole genome shotgun (WGS) entry which is preliminary data.</text>
</comment>
<keyword evidence="3" id="KW-0963">Cytoplasm</keyword>
<dbReference type="GO" id="GO:0016787">
    <property type="term" value="F:hydrolase activity"/>
    <property type="evidence" value="ECO:0007669"/>
    <property type="project" value="UniProtKB-KW"/>
</dbReference>
<dbReference type="Pfam" id="PF18117">
    <property type="entry name" value="EDS1_EP"/>
    <property type="match status" value="1"/>
</dbReference>
<dbReference type="InterPro" id="IPR002921">
    <property type="entry name" value="Fungal_lipase-type"/>
</dbReference>
<evidence type="ECO:0000259" key="8">
    <source>
        <dbReference type="Pfam" id="PF18117"/>
    </source>
</evidence>
<keyword evidence="4" id="KW-0378">Hydrolase</keyword>
<protein>
    <recommendedName>
        <fullName evidence="11">Fungal lipase-like domain-containing protein</fullName>
    </recommendedName>
</protein>
<dbReference type="Gene3D" id="3.40.50.1820">
    <property type="entry name" value="alpha/beta hydrolase"/>
    <property type="match status" value="1"/>
</dbReference>
<dbReference type="GO" id="GO:0006952">
    <property type="term" value="P:defense response"/>
    <property type="evidence" value="ECO:0007669"/>
    <property type="project" value="UniProtKB-KW"/>
</dbReference>
<evidence type="ECO:0000256" key="5">
    <source>
        <dbReference type="ARBA" id="ARBA00022821"/>
    </source>
</evidence>
<comment type="subcellular location">
    <subcellularLocation>
        <location evidence="2">Cytoplasm</location>
    </subcellularLocation>
    <subcellularLocation>
        <location evidence="1">Nucleus</location>
    </subcellularLocation>
</comment>
<dbReference type="Pfam" id="PF01764">
    <property type="entry name" value="Lipase_3"/>
    <property type="match status" value="1"/>
</dbReference>
<keyword evidence="5" id="KW-0611">Plant defense</keyword>
<dbReference type="SUPFAM" id="SSF53474">
    <property type="entry name" value="alpha/beta-Hydrolases"/>
    <property type="match status" value="1"/>
</dbReference>
<reference evidence="9" key="2">
    <citation type="journal article" date="2023" name="Plants (Basel)">
        <title>Annotation of the Turnera subulata (Passifloraceae) Draft Genome Reveals the S-Locus Evolved after the Divergence of Turneroideae from Passifloroideae in a Stepwise Manner.</title>
        <authorList>
            <person name="Henning P.M."/>
            <person name="Roalson E.H."/>
            <person name="Mir W."/>
            <person name="McCubbin A.G."/>
            <person name="Shore J.S."/>
        </authorList>
    </citation>
    <scope>NUCLEOTIDE SEQUENCE</scope>
    <source>
        <strain evidence="9">F60SS</strain>
    </source>
</reference>
<proteinExistence type="predicted"/>
<evidence type="ECO:0000256" key="6">
    <source>
        <dbReference type="ARBA" id="ARBA00023242"/>
    </source>
</evidence>
<evidence type="ECO:0008006" key="11">
    <source>
        <dbReference type="Google" id="ProtNLM"/>
    </source>
</evidence>
<evidence type="ECO:0000256" key="1">
    <source>
        <dbReference type="ARBA" id="ARBA00004123"/>
    </source>
</evidence>
<evidence type="ECO:0000256" key="3">
    <source>
        <dbReference type="ARBA" id="ARBA00022490"/>
    </source>
</evidence>
<dbReference type="CDD" id="cd00519">
    <property type="entry name" value="Lipase_3"/>
    <property type="match status" value="1"/>
</dbReference>
<dbReference type="InterPro" id="IPR029058">
    <property type="entry name" value="AB_hydrolase_fold"/>
</dbReference>
<name>A0A9Q0JSF1_9ROSI</name>
<dbReference type="EMBL" id="JAKUCV010000064">
    <property type="protein sequence ID" value="KAJ4851387.1"/>
    <property type="molecule type" value="Genomic_DNA"/>
</dbReference>
<dbReference type="Proteomes" id="UP001141552">
    <property type="component" value="Unassembled WGS sequence"/>
</dbReference>
<gene>
    <name evidence="9" type="ORF">Tsubulata_006707</name>
</gene>
<dbReference type="OrthoDB" id="426718at2759"/>
<feature type="domain" description="Fungal lipase-type" evidence="7">
    <location>
        <begin position="62"/>
        <end position="207"/>
    </location>
</feature>
<feature type="domain" description="EDS1 EP" evidence="8">
    <location>
        <begin position="418"/>
        <end position="594"/>
    </location>
</feature>
<dbReference type="GO" id="GO:0005737">
    <property type="term" value="C:cytoplasm"/>
    <property type="evidence" value="ECO:0007669"/>
    <property type="project" value="UniProtKB-SubCell"/>
</dbReference>
<evidence type="ECO:0000256" key="2">
    <source>
        <dbReference type="ARBA" id="ARBA00004496"/>
    </source>
</evidence>
<dbReference type="PANTHER" id="PTHR47090">
    <property type="entry name" value="PROTEIN EDS1-RELATED"/>
    <property type="match status" value="1"/>
</dbReference>
<evidence type="ECO:0000259" key="7">
    <source>
        <dbReference type="Pfam" id="PF01764"/>
    </source>
</evidence>
<accession>A0A9Q0JSF1</accession>
<dbReference type="InterPro" id="IPR044214">
    <property type="entry name" value="EDS1-like"/>
</dbReference>
<evidence type="ECO:0000313" key="10">
    <source>
        <dbReference type="Proteomes" id="UP001141552"/>
    </source>
</evidence>
<dbReference type="AlphaFoldDB" id="A0A9Q0JSF1"/>
<keyword evidence="6" id="KW-0539">Nucleus</keyword>